<feature type="transmembrane region" description="Helical" evidence="1">
    <location>
        <begin position="63"/>
        <end position="83"/>
    </location>
</feature>
<protein>
    <submittedName>
        <fullName evidence="2">Uncharacterized membrane protein (DUF485 family)</fullName>
    </submittedName>
</protein>
<dbReference type="RefSeq" id="WP_014235638.1">
    <property type="nucleotide sequence ID" value="NZ_SHKM01000002.1"/>
</dbReference>
<feature type="transmembrane region" description="Helical" evidence="1">
    <location>
        <begin position="25"/>
        <end position="51"/>
    </location>
</feature>
<comment type="caution">
    <text evidence="2">The sequence shown here is derived from an EMBL/GenBank/DDBJ whole genome shotgun (WGS) entry which is preliminary data.</text>
</comment>
<accession>A0ABY0IND2</accession>
<dbReference type="PANTHER" id="PTHR38598">
    <property type="entry name" value="INNER MEMBRANE PROTEIN YJCH"/>
    <property type="match status" value="1"/>
</dbReference>
<dbReference type="EMBL" id="SHKM01000002">
    <property type="protein sequence ID" value="RZT76723.1"/>
    <property type="molecule type" value="Genomic_DNA"/>
</dbReference>
<evidence type="ECO:0000313" key="2">
    <source>
        <dbReference type="EMBL" id="RZT76723.1"/>
    </source>
</evidence>
<dbReference type="Proteomes" id="UP000292136">
    <property type="component" value="Unassembled WGS sequence"/>
</dbReference>
<keyword evidence="1" id="KW-0472">Membrane</keyword>
<evidence type="ECO:0000256" key="1">
    <source>
        <dbReference type="SAM" id="Phobius"/>
    </source>
</evidence>
<dbReference type="InterPro" id="IPR007436">
    <property type="entry name" value="DUF485"/>
</dbReference>
<dbReference type="Pfam" id="PF04341">
    <property type="entry name" value="DUF485"/>
    <property type="match status" value="1"/>
</dbReference>
<reference evidence="2 3" key="1">
    <citation type="submission" date="2019-02" db="EMBL/GenBank/DDBJ databases">
        <title>Genomic Encyclopedia of Type Strains, Phase IV (KMG-IV): sequencing the most valuable type-strain genomes for metagenomic binning, comparative biology and taxonomic classification.</title>
        <authorList>
            <person name="Goeker M."/>
        </authorList>
    </citation>
    <scope>NUCLEOTIDE SEQUENCE [LARGE SCALE GENOMIC DNA]</scope>
    <source>
        <strain evidence="2 3">DSM 21223</strain>
    </source>
</reference>
<evidence type="ECO:0000313" key="3">
    <source>
        <dbReference type="Proteomes" id="UP000292136"/>
    </source>
</evidence>
<dbReference type="PANTHER" id="PTHR38598:SF1">
    <property type="entry name" value="INNER MEMBRANE PROTEIN YJCH"/>
    <property type="match status" value="1"/>
</dbReference>
<keyword evidence="1" id="KW-0812">Transmembrane</keyword>
<keyword evidence="3" id="KW-1185">Reference proteome</keyword>
<name>A0ABY0IND2_9RHOO</name>
<gene>
    <name evidence="2" type="ORF">EV678_2606</name>
</gene>
<proteinExistence type="predicted"/>
<dbReference type="InterPro" id="IPR052959">
    <property type="entry name" value="Inner_membrane_assoc"/>
</dbReference>
<keyword evidence="1" id="KW-1133">Transmembrane helix</keyword>
<sequence length="106" mass="11870">MSSAAYERIRNNPKFDKLVATRSRFAWTLSAVVLILYYGFMAVVAFNPTLLASPLGEGRIATIGWPIAALMMLLFWVMTGLYVHRANGKFDEINAELIKEATKEAQ</sequence>
<organism evidence="2 3">
    <name type="scientific">Azospira oryzae</name>
    <dbReference type="NCBI Taxonomy" id="146939"/>
    <lineage>
        <taxon>Bacteria</taxon>
        <taxon>Pseudomonadati</taxon>
        <taxon>Pseudomonadota</taxon>
        <taxon>Betaproteobacteria</taxon>
        <taxon>Rhodocyclales</taxon>
        <taxon>Rhodocyclaceae</taxon>
        <taxon>Azospira</taxon>
    </lineage>
</organism>